<keyword evidence="2" id="KW-1185">Reference proteome</keyword>
<gene>
    <name evidence="1" type="ORF">ERS672216_01912</name>
</gene>
<protein>
    <submittedName>
        <fullName evidence="1">Uncharacterized protein</fullName>
    </submittedName>
</protein>
<dbReference type="EMBL" id="FIZP01000022">
    <property type="protein sequence ID" value="CZE49433.1"/>
    <property type="molecule type" value="Genomic_DNA"/>
</dbReference>
<proteinExistence type="predicted"/>
<name>A0A128EMH1_9BACT</name>
<reference evidence="1 2" key="1">
    <citation type="submission" date="2016-02" db="EMBL/GenBank/DDBJ databases">
        <authorList>
            <consortium name="Pathogen Informatics"/>
        </authorList>
    </citation>
    <scope>NUCLEOTIDE SEQUENCE [LARGE SCALE GENOMIC DNA]</scope>
    <source>
        <strain evidence="1 2">RC20</strain>
    </source>
</reference>
<dbReference type="Proteomes" id="UP000069632">
    <property type="component" value="Unassembled WGS sequence"/>
</dbReference>
<organism evidence="1 2">
    <name type="scientific">Campylobacter geochelonis</name>
    <dbReference type="NCBI Taxonomy" id="1780362"/>
    <lineage>
        <taxon>Bacteria</taxon>
        <taxon>Pseudomonadati</taxon>
        <taxon>Campylobacterota</taxon>
        <taxon>Epsilonproteobacteria</taxon>
        <taxon>Campylobacterales</taxon>
        <taxon>Campylobacteraceae</taxon>
        <taxon>Campylobacter</taxon>
    </lineage>
</organism>
<evidence type="ECO:0000313" key="1">
    <source>
        <dbReference type="EMBL" id="CZE49433.1"/>
    </source>
</evidence>
<sequence>MFEISIVDELNLREFTTLLPVKYPFIVTIPFGVDMSRLSLFFIKLAWSSSTSFIFICELTFSSLSITKLPSLNSYPLTSNLNSLSTLAFPSLTLITALS</sequence>
<evidence type="ECO:0000313" key="2">
    <source>
        <dbReference type="Proteomes" id="UP000069632"/>
    </source>
</evidence>
<dbReference type="AlphaFoldDB" id="A0A128EMH1"/>
<accession>A0A128EMH1</accession>